<dbReference type="Pfam" id="PF23899">
    <property type="entry name" value="SU10_portal"/>
    <property type="match status" value="1"/>
</dbReference>
<gene>
    <name evidence="1" type="ORF">LCGC14_0800410</name>
</gene>
<proteinExistence type="predicted"/>
<accession>A0A0F9Q9T2</accession>
<evidence type="ECO:0000313" key="1">
    <source>
        <dbReference type="EMBL" id="KKN33782.1"/>
    </source>
</evidence>
<organism evidence="1">
    <name type="scientific">marine sediment metagenome</name>
    <dbReference type="NCBI Taxonomy" id="412755"/>
    <lineage>
        <taxon>unclassified sequences</taxon>
        <taxon>metagenomes</taxon>
        <taxon>ecological metagenomes</taxon>
    </lineage>
</organism>
<reference evidence="1" key="1">
    <citation type="journal article" date="2015" name="Nature">
        <title>Complex archaea that bridge the gap between prokaryotes and eukaryotes.</title>
        <authorList>
            <person name="Spang A."/>
            <person name="Saw J.H."/>
            <person name="Jorgensen S.L."/>
            <person name="Zaremba-Niedzwiedzka K."/>
            <person name="Martijn J."/>
            <person name="Lind A.E."/>
            <person name="van Eijk R."/>
            <person name="Schleper C."/>
            <person name="Guy L."/>
            <person name="Ettema T.J."/>
        </authorList>
    </citation>
    <scope>NUCLEOTIDE SEQUENCE</scope>
</reference>
<sequence length="574" mass="64314">MLAAEIARRVSQHQTESHKIIQELLTFDRHYRSEPRRRRAEIFANTFVMETFRDVESVVSALMAIMFADAPFFEIEARSLDPEAQEKAVLTQALLEHQLNVMQFHTKFTRIVRYLVLNGTAVVGTPWAFTTRFISDGDSFKEVPLIDQPDIELVALPNWRFDTFAQDVPQAEWVAVEMEASKSVLRQVISAANKLSDGEAKKPDALPAGGNQQTDIGLSVARQIRFNKGFANLDVKRNVIVDYWGKHPLKDTPVDWRIVTVNGNQTVVEIPNPYDHGMKPYLRGTYIDRDGSFYGLGVGGILRRPQEEMNDFRNLGRDILNYGLNNMQMREGVGNTKAKRLPIKPGRIFDVEEWGKLTPLPVPLESLNALIRMEELTKEDMRFASAATTTTQALPTGVTATEARIIASESGRRLNGQAISIGETLLKPFLHRMIELNKQFLENKVIVKVAGESREVGRDDLLLAPDIDIKIATDLDFRQAMQRRLTSTIQTLVQAKQVDETLEINIRPLVAKLVKTFQVDPREVISVKKPEPPPPPPEAVLPAPAAVDSGQAIIAEELARRGIPPEAAAEVLPQ</sequence>
<dbReference type="InterPro" id="IPR056909">
    <property type="entry name" value="SU10_portal"/>
</dbReference>
<protein>
    <submittedName>
        <fullName evidence="1">Uncharacterized protein</fullName>
    </submittedName>
</protein>
<name>A0A0F9Q9T2_9ZZZZ</name>
<comment type="caution">
    <text evidence="1">The sequence shown here is derived from an EMBL/GenBank/DDBJ whole genome shotgun (WGS) entry which is preliminary data.</text>
</comment>
<dbReference type="EMBL" id="LAZR01002152">
    <property type="protein sequence ID" value="KKN33782.1"/>
    <property type="molecule type" value="Genomic_DNA"/>
</dbReference>
<dbReference type="AlphaFoldDB" id="A0A0F9Q9T2"/>